<comment type="caution">
    <text evidence="1">The sequence shown here is derived from an EMBL/GenBank/DDBJ whole genome shotgun (WGS) entry which is preliminary data.</text>
</comment>
<name>A0A5J4JM03_9BACI</name>
<dbReference type="AlphaFoldDB" id="A0A5J4JM03"/>
<dbReference type="Proteomes" id="UP000391919">
    <property type="component" value="Unassembled WGS sequence"/>
</dbReference>
<keyword evidence="2" id="KW-1185">Reference proteome</keyword>
<sequence length="63" mass="7262">MHDGRYILKSEKAAFNQSTSCHFARKIKWEKMGKKNRFPLLKNSSHSFLIGAHVFALQKKEAA</sequence>
<proteinExistence type="predicted"/>
<reference evidence="1 2" key="1">
    <citation type="submission" date="2019-09" db="EMBL/GenBank/DDBJ databases">
        <title>Draft genome sequence of Bacillus sp. JC-7.</title>
        <authorList>
            <person name="Tanaka N."/>
            <person name="Shiwa Y."/>
            <person name="Fujita N."/>
            <person name="Tanasupawat S."/>
        </authorList>
    </citation>
    <scope>NUCLEOTIDE SEQUENCE [LARGE SCALE GENOMIC DNA]</scope>
    <source>
        <strain evidence="1 2">JC-7</strain>
    </source>
</reference>
<protein>
    <submittedName>
        <fullName evidence="1">Uncharacterized protein</fullName>
    </submittedName>
</protein>
<dbReference type="EMBL" id="BKZQ01000062">
    <property type="protein sequence ID" value="GER71705.1"/>
    <property type="molecule type" value="Genomic_DNA"/>
</dbReference>
<accession>A0A5J4JM03</accession>
<organism evidence="1 2">
    <name type="scientific">Weizmannia acidilactici</name>
    <dbReference type="NCBI Taxonomy" id="2607726"/>
    <lineage>
        <taxon>Bacteria</taxon>
        <taxon>Bacillati</taxon>
        <taxon>Bacillota</taxon>
        <taxon>Bacilli</taxon>
        <taxon>Bacillales</taxon>
        <taxon>Bacillaceae</taxon>
        <taxon>Heyndrickxia</taxon>
    </lineage>
</organism>
<gene>
    <name evidence="1" type="ORF">BpJC7_30080</name>
</gene>
<evidence type="ECO:0000313" key="2">
    <source>
        <dbReference type="Proteomes" id="UP000391919"/>
    </source>
</evidence>
<evidence type="ECO:0000313" key="1">
    <source>
        <dbReference type="EMBL" id="GER71705.1"/>
    </source>
</evidence>